<dbReference type="InterPro" id="IPR000569">
    <property type="entry name" value="HECT_dom"/>
</dbReference>
<dbReference type="InterPro" id="IPR010309">
    <property type="entry name" value="E3_Ub_ligase_DUF908"/>
</dbReference>
<dbReference type="SUPFAM" id="SSF48371">
    <property type="entry name" value="ARM repeat"/>
    <property type="match status" value="1"/>
</dbReference>
<dbReference type="InterPro" id="IPR010314">
    <property type="entry name" value="E3_Ub_ligase_DUF913"/>
</dbReference>
<protein>
    <recommendedName>
        <fullName evidence="4">HECT-type E3 ubiquitin transferase</fullName>
        <ecNumber evidence="4">2.3.2.26</ecNumber>
    </recommendedName>
</protein>
<dbReference type="Gene3D" id="1.25.10.10">
    <property type="entry name" value="Leucine-rich Repeat Variant"/>
    <property type="match status" value="1"/>
</dbReference>
<keyword evidence="9" id="KW-0539">Nucleus</keyword>
<feature type="compositionally biased region" description="Low complexity" evidence="12">
    <location>
        <begin position="1399"/>
        <end position="1412"/>
    </location>
</feature>
<dbReference type="PANTHER" id="PTHR11254">
    <property type="entry name" value="HECT DOMAIN UBIQUITIN-PROTEIN LIGASE"/>
    <property type="match status" value="1"/>
</dbReference>
<dbReference type="Pfam" id="PF06012">
    <property type="entry name" value="DUF908"/>
    <property type="match status" value="2"/>
</dbReference>
<dbReference type="EC" id="2.3.2.26" evidence="4"/>
<feature type="region of interest" description="Disordered" evidence="12">
    <location>
        <begin position="2552"/>
        <end position="2635"/>
    </location>
</feature>
<feature type="region of interest" description="Disordered" evidence="12">
    <location>
        <begin position="2002"/>
        <end position="2022"/>
    </location>
</feature>
<evidence type="ECO:0000256" key="8">
    <source>
        <dbReference type="ARBA" id="ARBA00022816"/>
    </source>
</evidence>
<feature type="compositionally biased region" description="Low complexity" evidence="12">
    <location>
        <begin position="2558"/>
        <end position="2584"/>
    </location>
</feature>
<feature type="compositionally biased region" description="Basic and acidic residues" evidence="12">
    <location>
        <begin position="2655"/>
        <end position="2664"/>
    </location>
</feature>
<comment type="subcellular location">
    <subcellularLocation>
        <location evidence="2">Nucleus</location>
    </subcellularLocation>
</comment>
<evidence type="ECO:0000256" key="5">
    <source>
        <dbReference type="ARBA" id="ARBA00022448"/>
    </source>
</evidence>
<dbReference type="FunFam" id="3.90.1750.10:FF:000003">
    <property type="entry name" value="E3 ubiquitin-protein ligase UPL1"/>
    <property type="match status" value="1"/>
</dbReference>
<dbReference type="GO" id="GO:0005737">
    <property type="term" value="C:cytoplasm"/>
    <property type="evidence" value="ECO:0007669"/>
    <property type="project" value="TreeGrafter"/>
</dbReference>
<feature type="compositionally biased region" description="Low complexity" evidence="12">
    <location>
        <begin position="930"/>
        <end position="949"/>
    </location>
</feature>
<feature type="compositionally biased region" description="Acidic residues" evidence="12">
    <location>
        <begin position="1340"/>
        <end position="1353"/>
    </location>
</feature>
<feature type="compositionally biased region" description="Acidic residues" evidence="12">
    <location>
        <begin position="2147"/>
        <end position="2208"/>
    </location>
</feature>
<feature type="region of interest" description="Disordered" evidence="12">
    <location>
        <begin position="2075"/>
        <end position="2110"/>
    </location>
</feature>
<feature type="region of interest" description="Disordered" evidence="12">
    <location>
        <begin position="1574"/>
        <end position="1633"/>
    </location>
</feature>
<dbReference type="GO" id="GO:0000209">
    <property type="term" value="P:protein polyubiquitination"/>
    <property type="evidence" value="ECO:0007669"/>
    <property type="project" value="TreeGrafter"/>
</dbReference>
<dbReference type="CDD" id="cd00078">
    <property type="entry name" value="HECTc"/>
    <property type="match status" value="1"/>
</dbReference>
<reference evidence="15" key="1">
    <citation type="submission" date="2020-12" db="EMBL/GenBank/DDBJ databases">
        <title>Metabolic potential, ecology and presence of endohyphal bacteria is reflected in genomic diversity of Mucoromycotina.</title>
        <authorList>
            <person name="Muszewska A."/>
            <person name="Okrasinska A."/>
            <person name="Steczkiewicz K."/>
            <person name="Drgas O."/>
            <person name="Orlowska M."/>
            <person name="Perlinska-Lenart U."/>
            <person name="Aleksandrzak-Piekarczyk T."/>
            <person name="Szatraj K."/>
            <person name="Zielenkiewicz U."/>
            <person name="Pilsyk S."/>
            <person name="Malc E."/>
            <person name="Mieczkowski P."/>
            <person name="Kruszewska J.S."/>
            <person name="Biernat P."/>
            <person name="Pawlowska J."/>
        </authorList>
    </citation>
    <scope>NUCLEOTIDE SEQUENCE</scope>
    <source>
        <strain evidence="15">CBS 226.32</strain>
    </source>
</reference>
<dbReference type="CDD" id="cd14297">
    <property type="entry name" value="UBA2_spUBP14_like"/>
    <property type="match status" value="1"/>
</dbReference>
<feature type="region of interest" description="Disordered" evidence="12">
    <location>
        <begin position="2655"/>
        <end position="2765"/>
    </location>
</feature>
<dbReference type="Pfam" id="PF14377">
    <property type="entry name" value="UBM"/>
    <property type="match status" value="2"/>
</dbReference>
<dbReference type="SUPFAM" id="SSF46934">
    <property type="entry name" value="UBA-like"/>
    <property type="match status" value="1"/>
</dbReference>
<accession>A0A8H7R6K9</accession>
<evidence type="ECO:0000256" key="2">
    <source>
        <dbReference type="ARBA" id="ARBA00004123"/>
    </source>
</evidence>
<comment type="similarity">
    <text evidence="10">Belongs to the UPL family. TOM1/PTR1 subfamily.</text>
</comment>
<evidence type="ECO:0000256" key="1">
    <source>
        <dbReference type="ARBA" id="ARBA00000885"/>
    </source>
</evidence>
<dbReference type="InterPro" id="IPR025527">
    <property type="entry name" value="HUWE1/Rev1_UBM"/>
</dbReference>
<dbReference type="SMART" id="SM00119">
    <property type="entry name" value="HECTc"/>
    <property type="match status" value="1"/>
</dbReference>
<evidence type="ECO:0000256" key="12">
    <source>
        <dbReference type="SAM" id="MobiDB-lite"/>
    </source>
</evidence>
<keyword evidence="7 11" id="KW-0833">Ubl conjugation pathway</keyword>
<evidence type="ECO:0000256" key="7">
    <source>
        <dbReference type="ARBA" id="ARBA00022786"/>
    </source>
</evidence>
<dbReference type="FunFam" id="3.30.2160.10:FF:000001">
    <property type="entry name" value="E3 ubiquitin-protein ligase NEDD4-like"/>
    <property type="match status" value="1"/>
</dbReference>
<feature type="compositionally biased region" description="Basic and acidic residues" evidence="12">
    <location>
        <begin position="2088"/>
        <end position="2098"/>
    </location>
</feature>
<dbReference type="Gene3D" id="3.90.1750.10">
    <property type="entry name" value="Hect, E3 ligase catalytic domains"/>
    <property type="match status" value="1"/>
</dbReference>
<gene>
    <name evidence="15" type="ORF">INT46_005327</name>
</gene>
<dbReference type="PROSITE" id="PS50237">
    <property type="entry name" value="HECT"/>
    <property type="match status" value="1"/>
</dbReference>
<feature type="region of interest" description="Disordered" evidence="12">
    <location>
        <begin position="2836"/>
        <end position="2859"/>
    </location>
</feature>
<evidence type="ECO:0000259" key="14">
    <source>
        <dbReference type="PROSITE" id="PS50237"/>
    </source>
</evidence>
<comment type="caution">
    <text evidence="15">The sequence shown here is derived from an EMBL/GenBank/DDBJ whole genome shotgun (WGS) entry which is preliminary data.</text>
</comment>
<dbReference type="InterPro" id="IPR050409">
    <property type="entry name" value="E3_ubiq-protein_ligase"/>
</dbReference>
<feature type="domain" description="HECT" evidence="14">
    <location>
        <begin position="3293"/>
        <end position="3629"/>
    </location>
</feature>
<dbReference type="InterPro" id="IPR015940">
    <property type="entry name" value="UBA"/>
</dbReference>
<feature type="region of interest" description="Disordered" evidence="12">
    <location>
        <begin position="893"/>
        <end position="964"/>
    </location>
</feature>
<dbReference type="PANTHER" id="PTHR11254:SF67">
    <property type="entry name" value="E3 UBIQUITIN-PROTEIN LIGASE HUWE1"/>
    <property type="match status" value="1"/>
</dbReference>
<comment type="catalytic activity">
    <reaction evidence="1">
        <text>S-ubiquitinyl-[E2 ubiquitin-conjugating enzyme]-L-cysteine + [acceptor protein]-L-lysine = [E2 ubiquitin-conjugating enzyme]-L-cysteine + N(6)-ubiquitinyl-[acceptor protein]-L-lysine.</text>
        <dbReference type="EC" id="2.3.2.26"/>
    </reaction>
</comment>
<keyword evidence="8" id="KW-0509">mRNA transport</keyword>
<evidence type="ECO:0000256" key="4">
    <source>
        <dbReference type="ARBA" id="ARBA00012485"/>
    </source>
</evidence>
<feature type="compositionally biased region" description="Basic and acidic residues" evidence="12">
    <location>
        <begin position="950"/>
        <end position="964"/>
    </location>
</feature>
<dbReference type="GO" id="GO:0061630">
    <property type="term" value="F:ubiquitin protein ligase activity"/>
    <property type="evidence" value="ECO:0007669"/>
    <property type="project" value="UniProtKB-EC"/>
</dbReference>
<feature type="region of interest" description="Disordered" evidence="12">
    <location>
        <begin position="1399"/>
        <end position="1423"/>
    </location>
</feature>
<dbReference type="InterPro" id="IPR035983">
    <property type="entry name" value="Hect_E3_ubiquitin_ligase"/>
</dbReference>
<dbReference type="SMART" id="SM00165">
    <property type="entry name" value="UBA"/>
    <property type="match status" value="1"/>
</dbReference>
<dbReference type="Gene3D" id="3.30.2160.10">
    <property type="entry name" value="Hect, E3 ligase catalytic domain"/>
    <property type="match status" value="1"/>
</dbReference>
<dbReference type="OrthoDB" id="8068875at2759"/>
<feature type="region of interest" description="Disordered" evidence="12">
    <location>
        <begin position="1288"/>
        <end position="1360"/>
    </location>
</feature>
<dbReference type="InterPro" id="IPR016024">
    <property type="entry name" value="ARM-type_fold"/>
</dbReference>
<feature type="domain" description="UBA" evidence="13">
    <location>
        <begin position="1239"/>
        <end position="1279"/>
    </location>
</feature>
<dbReference type="InterPro" id="IPR011989">
    <property type="entry name" value="ARM-like"/>
</dbReference>
<feature type="compositionally biased region" description="Polar residues" evidence="12">
    <location>
        <begin position="1305"/>
        <end position="1328"/>
    </location>
</feature>
<dbReference type="SUPFAM" id="SSF56204">
    <property type="entry name" value="Hect, E3 ligase catalytic domain"/>
    <property type="match status" value="1"/>
</dbReference>
<keyword evidence="16" id="KW-1185">Reference proteome</keyword>
<dbReference type="UniPathway" id="UPA00143"/>
<dbReference type="GO" id="GO:0051028">
    <property type="term" value="P:mRNA transport"/>
    <property type="evidence" value="ECO:0007669"/>
    <property type="project" value="UniProtKB-KW"/>
</dbReference>
<dbReference type="PROSITE" id="PS50030">
    <property type="entry name" value="UBA"/>
    <property type="match status" value="1"/>
</dbReference>
<dbReference type="FunFam" id="3.90.1750.10:FF:000026">
    <property type="entry name" value="E3 ubiquitin-protein ligase HACE1"/>
    <property type="match status" value="1"/>
</dbReference>
<organism evidence="15 16">
    <name type="scientific">Mucor plumbeus</name>
    <dbReference type="NCBI Taxonomy" id="97098"/>
    <lineage>
        <taxon>Eukaryota</taxon>
        <taxon>Fungi</taxon>
        <taxon>Fungi incertae sedis</taxon>
        <taxon>Mucoromycota</taxon>
        <taxon>Mucoromycotina</taxon>
        <taxon>Mucoromycetes</taxon>
        <taxon>Mucorales</taxon>
        <taxon>Mucorineae</taxon>
        <taxon>Mucoraceae</taxon>
        <taxon>Mucor</taxon>
    </lineage>
</organism>
<dbReference type="Gene3D" id="3.30.2410.10">
    <property type="entry name" value="Hect, E3 ligase catalytic domain"/>
    <property type="match status" value="1"/>
</dbReference>
<feature type="compositionally biased region" description="Polar residues" evidence="12">
    <location>
        <begin position="906"/>
        <end position="923"/>
    </location>
</feature>
<evidence type="ECO:0000256" key="3">
    <source>
        <dbReference type="ARBA" id="ARBA00004906"/>
    </source>
</evidence>
<feature type="active site" description="Glycyl thioester intermediate" evidence="11">
    <location>
        <position position="3596"/>
    </location>
</feature>
<feature type="compositionally biased region" description="Polar residues" evidence="12">
    <location>
        <begin position="2709"/>
        <end position="2727"/>
    </location>
</feature>
<dbReference type="Pfam" id="PF00627">
    <property type="entry name" value="UBA"/>
    <property type="match status" value="1"/>
</dbReference>
<evidence type="ECO:0000313" key="15">
    <source>
        <dbReference type="EMBL" id="KAG2204600.1"/>
    </source>
</evidence>
<dbReference type="FunFam" id="3.30.2410.10:FF:000004">
    <property type="entry name" value="E3 ubiquitin-protein ligase HUWE1, variant"/>
    <property type="match status" value="1"/>
</dbReference>
<comment type="pathway">
    <text evidence="3">Protein modification; protein ubiquitination.</text>
</comment>
<evidence type="ECO:0000313" key="16">
    <source>
        <dbReference type="Proteomes" id="UP000650833"/>
    </source>
</evidence>
<dbReference type="Pfam" id="PF06025">
    <property type="entry name" value="DUF913"/>
    <property type="match status" value="1"/>
</dbReference>
<evidence type="ECO:0000256" key="6">
    <source>
        <dbReference type="ARBA" id="ARBA00022679"/>
    </source>
</evidence>
<dbReference type="EMBL" id="JAEPRC010000194">
    <property type="protein sequence ID" value="KAG2204600.1"/>
    <property type="molecule type" value="Genomic_DNA"/>
</dbReference>
<evidence type="ECO:0000256" key="10">
    <source>
        <dbReference type="ARBA" id="ARBA00034494"/>
    </source>
</evidence>
<name>A0A8H7R6K9_9FUNG</name>
<dbReference type="Gene3D" id="1.10.8.10">
    <property type="entry name" value="DNA helicase RuvA subunit, C-terminal domain"/>
    <property type="match status" value="1"/>
</dbReference>
<feature type="compositionally biased region" description="Acidic residues" evidence="12">
    <location>
        <begin position="1589"/>
        <end position="1600"/>
    </location>
</feature>
<evidence type="ECO:0000256" key="11">
    <source>
        <dbReference type="PROSITE-ProRule" id="PRU00104"/>
    </source>
</evidence>
<dbReference type="GO" id="GO:0005634">
    <property type="term" value="C:nucleus"/>
    <property type="evidence" value="ECO:0007669"/>
    <property type="project" value="UniProtKB-SubCell"/>
</dbReference>
<dbReference type="Pfam" id="PF00632">
    <property type="entry name" value="HECT"/>
    <property type="match status" value="1"/>
</dbReference>
<proteinExistence type="inferred from homology"/>
<keyword evidence="5" id="KW-0813">Transport</keyword>
<dbReference type="InterPro" id="IPR009060">
    <property type="entry name" value="UBA-like_sf"/>
</dbReference>
<evidence type="ECO:0000259" key="13">
    <source>
        <dbReference type="PROSITE" id="PS50030"/>
    </source>
</evidence>
<dbReference type="GO" id="GO:0006511">
    <property type="term" value="P:ubiquitin-dependent protein catabolic process"/>
    <property type="evidence" value="ECO:0007669"/>
    <property type="project" value="TreeGrafter"/>
</dbReference>
<feature type="compositionally biased region" description="Basic and acidic residues" evidence="12">
    <location>
        <begin position="1601"/>
        <end position="1616"/>
    </location>
</feature>
<dbReference type="Proteomes" id="UP000650833">
    <property type="component" value="Unassembled WGS sequence"/>
</dbReference>
<feature type="compositionally biased region" description="Polar residues" evidence="12">
    <location>
        <begin position="2588"/>
        <end position="2615"/>
    </location>
</feature>
<feature type="region of interest" description="Disordered" evidence="12">
    <location>
        <begin position="2129"/>
        <end position="2209"/>
    </location>
</feature>
<keyword evidence="6" id="KW-0808">Transferase</keyword>
<evidence type="ECO:0000256" key="9">
    <source>
        <dbReference type="ARBA" id="ARBA00023242"/>
    </source>
</evidence>
<sequence length="3629" mass="405349">MKIKKSPSKKLTPLPRQLSDLIRRLEIEEKEHIPTIIRELSSWSYARGDLFHWVTVLDRFDNILLEICNEYNLKEIQTKQFNAQTKELILSIIDLSRTLFENCTNRNIYNSYDHLSMLLNTFDMDVLQQVLHFMVRPAQRINNPKAIRSSFVVPQDKIVELARGWSHVQVELLRIAQDLNVTPKMMTLNLQFYRTTTTEGHQVITEVMTDQDLQKDDVEIFMDLVKKYDVPKESQFELANRIRIAKYINQPEKRRQLLGIRILAISIMSHAVSESTAQNKVFIYEPYLISQLAELISPEKQVDTTIQTYVLYSLDAITRHRNKLSEVLIAVNASANHGTMMQILRKTNLKEAYPQPFLDALFTFVSYLLQTQPGGQMLMSAGIIPTLVQIIGNHQYTQLKNVAKVVGLVDTIVNSFATSFSAFCNANGLDTLLNRIKMEIETCTKNAMPDDNQLNTTTTPFDRLSTIKAMLKFLLRMMESSGTTDGLRNLIDSSLPQSLKLIMEDPKLFGNSIFALAINVSTTFIHNEPTSLSILQEAKLPQSFLHTISTYDSPNNEVLMAAVNAFGAMCLNAQGLDMFNTEKPLPHFFELMTSHDFLRNPMDVDSATGLGSTMDELIRHHPSLKASVFQCVTSLIKKVIEMGSDLNGVGKSSDNSHLLQTSSEDTNMSCITNTTSDEEEKPEKVECLLVSFIDLVSRFLEGLFQNQSNIKEFVEEGCPEMLLNYYSLPLLPANFSVTIASDSLSYLFRMISEVSPLPTVLAIASKVKESIRFITEKTDDYQKSTLVEFVDVNPTETDKVERGNHILRQMIQLHGYVGLLSNICCSSVLSHGRNGASLVTEFLSESKHENIIQLLGHLHRAMVWENLLLKESLPPAWYAVKSSAANATAALKKGPSSMTEHPLGIYSTNTQTEVSATTSTLNSAGVEEGSSNLSSSSTTAPPPSTTTENEASKDNDEKAPSAKDPRMVNIKHFKILLTEVPQLLMPIFQGLIKVSVSRRTGGALPKSLTMKLAEYMSDLLKDNITWSPITKPTAPACKYDYLTSVYTMTSLLLRDERTQSSLQTPLAIAFEKQGGIDLLLSNLKEMWTDAQGLFDQDKEKNKERINRINSSIESLLNVLLHISSPKSLRDSAYTTTLIQKDKKAEDYFDPYEWIVNLELKLIPLKEYLTCPQLHLFSKTVNQTLIKIFQQIMKGEGGFANLSSSAASTARNGATNGDPFGNFSAPLMTSPFTLLRAPVVAAERNIQTLVDMGFERASAEQALVRCNNQVSRAVDYLFSHPTPIFGGSATVTTTATTTPPAPPVTETSSDAAPTNNITQENAQINNDASDNGDENEHQSENEDGAEEAHDDDDISLANDSDNNMEEVIDTFVESLNNEYNIGLEPSSSLSHLSSSLGFNGNSNNEAGSGSNSNKEPSENVNELRSVRQSLCDSLPVALLALADKREDLVFDVRDLLVILGKFEEDQQSPETKRANTTKTSINIITLLVDQIGEIRNDSSKSVLLSSRLRLLALLLREIPMQNAMNQLADRFSFLFDMLNFSSLGQDEPLPAWSATIFLVIEAFIAQSDEPKKVKLNTNTRRGGMFSSSSSDEEEDDDDNDDISLKSKGDKAETKDEDVVMEDVNAPGGSSTSKSIGISIEQRGKLLQCCVSLLRKTKLSRDDIYAILRMIVRLTKDHESALHFLGIGGVPLLFSKPRSSLEGLQGQQAFIILILRHIVESKAVLQSTMKDIITNWFTNPRPRNMDISSFVRSNAHVALREPDIFVEVTTNICRLARYDEFEINHQIKLKKQDDEKTEPDNSLSAKQASSSEVVVYYLLNEIMTIRTEATATAGRKEPLTEEQKEEENIKFVYTGFLLQCLVELISSYPSCKYDIFNFCKKQNGQRTTTLDGKHRSFVSMLINDLLPYNHINPSSEESRKQQGLSTWTASTLVAMSYDASSSNDMNTQQKTELIQVRKYVLEAIVRSLKEAVASSETASIKYSKYLALADLCHRILNARPNVGSSIPRSLGGGQNNATNSGNNKEDTALSNAKIMLDKNFVAILTSAISDVDINYPHSKTILNSMLRPLEQLTKLAIKTDDNSDNDDEDHDKMDTAEEGMHVPSTPAAEGEEAPDLYRNSALGMFDAGSVIDDDEYNSGEYSDIFGSSADEEEDFDEQSGSDLSDMDESDQDNDDDVGFDSDEMDEDDLPDDIDAEAQLISDEDDEDEEGGRELTWHLEDIEEEPGIVHAETVIDTGDERDEPNHIRHLSDPYEEEDEIDALSDFDDASENLDNDSDNDLADGMILDSEDLDTPFLPTDLHDDLVMDGDEFERPRSIIPAGFRRRFNNGRRTLLEGVGRSFRNQGSTQGQEDIITHPLLSNNTGNQNTGGNAARSMIDEAFSRRSHGPGLSNWQDFEDIIGGSAVRMLEDLLTHSPSANQGGPLRVDVQSGPGGVLRTFEFDRVPHLTGMGGHTHIFNTAAGASGSSNDQVQESLAVLHDFQPMSSGERWNQEGRMMYGPNLSDKALKLVNKLLNILTPIAIEDDKKARAEEEKKRQEQRRKEEEERRKAEEEKWRLAKEASQAKAEAAAQAAQTESSTSATETTAVGEAQSQSDIPVETNPETENATTDTSGTSANAVADAERTIVTIRGEPVDISGTGIDKEFLEALPDELREEVLNQHMRDRPAPAQPAEDDSISPEFLDALPPDIRQEVIRQEAIERERRERHNRQVPTNTPASATTPGSTGAINTITTSDDVTTSRRRPAPAEDDTKTPKKKAKARRQDGAAQLVEKSQLSTLVRLLFVPQTISKSLLNRLLLNLCENSKTRGDLLSYLVCVLYDGNNDLASVDSSFALLSSGKSGKSSQSKPSKNNSNSSNTSTNANATIIDNVPNFIAQRCLEALTYIVSCNEQSMTYFLTESESLVSLKRSSSSKKGKSKEKVPNNWNKYPILVLMSLLDRPVFINNSTLMEQLMDLLSTMCRPFPILVKKYQEKVENKQKDPNLSERPMPKPPTIPDYYLKLVVHVLTNGECSSKTFQYTLNAISHLSALDGAQQTIVNELVEDAKQSGTQILKDLESLLDVLETAMAGTEINSTILAPFAAATSYQAKLLRVLKTLDYMFSRKNTSTATDTINENKTSNELLQAKNEKRMLQIYEDLNFLPLWKNLGKCLSVIRKKEELINVATVLLPLIESFMVVSKCAAEKGQNNVYEKVATPAIEQQLSLSSTSPESFFFVFTEKHKKVLNIMVRNNPTLMSGSFALLVRNPKMLEFDNKRNYFVQQLHKRTTPRENYAMLQLNVRRQYVFEDSYHQLQGRTGEEIKNGKLAVRFYDEEGVDAGGVTREWFSVLARQMFDPNYALFITSAADKLTYQPNRDSAVNPDHLSFFKFVGRVIGKAIYDGRLLDAYFTRSFYKHILGRTVDYRDVEALDPEYYKSLVWMLDNDITDIIDLTFSIETDFFGTKETVDLKPDGRNIPVTEANKHEYVALVTEQKLTTAIKDQINAFVQGFHDVIPAPLIQIFNEQELELLISGLPDIDIDDWKNNTEYQSYTASSPPIQWFWRAVRSFDQEERAKLLQFATGTSKVPLEGFSQLQGSSGVQKFQIHKEFGGENRLPSAHTCFNQIDLPQYDSYESLRANLFKAISECSTGFAFV</sequence>
<feature type="compositionally biased region" description="Basic and acidic residues" evidence="12">
    <location>
        <begin position="2687"/>
        <end position="2703"/>
    </location>
</feature>
<feature type="compositionally biased region" description="Low complexity" evidence="12">
    <location>
        <begin position="1288"/>
        <end position="1297"/>
    </location>
</feature>